<dbReference type="GO" id="GO:0030246">
    <property type="term" value="F:carbohydrate binding"/>
    <property type="evidence" value="ECO:0007669"/>
    <property type="project" value="UniProtKB-ARBA"/>
</dbReference>
<evidence type="ECO:0000259" key="4">
    <source>
        <dbReference type="Pfam" id="PF13407"/>
    </source>
</evidence>
<keyword evidence="3" id="KW-0732">Signal</keyword>
<feature type="domain" description="Periplasmic binding protein" evidence="4">
    <location>
        <begin position="72"/>
        <end position="331"/>
    </location>
</feature>
<comment type="subcellular location">
    <subcellularLocation>
        <location evidence="1">Cell envelope</location>
    </subcellularLocation>
</comment>
<comment type="similarity">
    <text evidence="2">Belongs to the bacterial solute-binding protein 2 family.</text>
</comment>
<proteinExistence type="inferred from homology"/>
<dbReference type="PANTHER" id="PTHR46847">
    <property type="entry name" value="D-ALLOSE-BINDING PERIPLASMIC PROTEIN-RELATED"/>
    <property type="match status" value="1"/>
</dbReference>
<protein>
    <submittedName>
        <fullName evidence="5">Ribose transport system substrate-binding protein</fullName>
    </submittedName>
</protein>
<reference evidence="5 6" key="1">
    <citation type="submission" date="2020-08" db="EMBL/GenBank/DDBJ databases">
        <title>Genomic Encyclopedia of Type Strains, Phase IV (KMG-V): Genome sequencing to study the core and pangenomes of soil and plant-associated prokaryotes.</title>
        <authorList>
            <person name="Whitman W."/>
        </authorList>
    </citation>
    <scope>NUCLEOTIDE SEQUENCE [LARGE SCALE GENOMIC DNA]</scope>
    <source>
        <strain evidence="5 6">SEMIA 4084</strain>
    </source>
</reference>
<dbReference type="InterPro" id="IPR025997">
    <property type="entry name" value="SBP_2_dom"/>
</dbReference>
<evidence type="ECO:0000313" key="6">
    <source>
        <dbReference type="Proteomes" id="UP000585507"/>
    </source>
</evidence>
<dbReference type="Gene3D" id="3.40.50.2300">
    <property type="match status" value="2"/>
</dbReference>
<sequence>MAMKRFILTKRVFQNTSYSRSHTRYETFHRRLEGCQIKGGVVMKFFTAASIIALSVAAALPPAAVAADKPVVGLVMKSLANDFFKNMLEGAEAHEKKRGDYELKAIGMQNETDFESQLNGVENFITQGVDAIVIAPADSRAMVTPLKKAMDAGITVVNFDVSLDEQAKKDAGIDLAFVGPDNRGGAKMVGEALAKSLGAGGKVVILEGNPGADNAAQRKLGFEDAIAEGKLDLLDSRTAHWETEEANSVFSTMLTAHPDIQGVMAANDSMAIGVIKALDVAGRSDIKVVGFDNVPAVAPLVKDGKLLATVDQFGSQMAADAIDKALEVVAGGPKLEGWVKTNIELVTKDNVK</sequence>
<evidence type="ECO:0000256" key="2">
    <source>
        <dbReference type="ARBA" id="ARBA00007639"/>
    </source>
</evidence>
<comment type="caution">
    <text evidence="5">The sequence shown here is derived from an EMBL/GenBank/DDBJ whole genome shotgun (WGS) entry which is preliminary data.</text>
</comment>
<dbReference type="Proteomes" id="UP000585507">
    <property type="component" value="Unassembled WGS sequence"/>
</dbReference>
<gene>
    <name evidence="5" type="ORF">GGD55_004574</name>
</gene>
<dbReference type="CDD" id="cd19970">
    <property type="entry name" value="PBP1_ABC_sugar_binding-like"/>
    <property type="match status" value="1"/>
</dbReference>
<dbReference type="AlphaFoldDB" id="A0A7W8UEJ7"/>
<name>A0A7W8UEJ7_9HYPH</name>
<dbReference type="EMBL" id="JACHBK010000011">
    <property type="protein sequence ID" value="MBB5537853.1"/>
    <property type="molecule type" value="Genomic_DNA"/>
</dbReference>
<organism evidence="5 6">
    <name type="scientific">Rhizobium giardinii</name>
    <dbReference type="NCBI Taxonomy" id="56731"/>
    <lineage>
        <taxon>Bacteria</taxon>
        <taxon>Pseudomonadati</taxon>
        <taxon>Pseudomonadota</taxon>
        <taxon>Alphaproteobacteria</taxon>
        <taxon>Hyphomicrobiales</taxon>
        <taxon>Rhizobiaceae</taxon>
        <taxon>Rhizobium/Agrobacterium group</taxon>
        <taxon>Rhizobium</taxon>
    </lineage>
</organism>
<dbReference type="GO" id="GO:0030313">
    <property type="term" value="C:cell envelope"/>
    <property type="evidence" value="ECO:0007669"/>
    <property type="project" value="UniProtKB-SubCell"/>
</dbReference>
<dbReference type="Pfam" id="PF13407">
    <property type="entry name" value="Peripla_BP_4"/>
    <property type="match status" value="1"/>
</dbReference>
<evidence type="ECO:0000313" key="5">
    <source>
        <dbReference type="EMBL" id="MBB5537853.1"/>
    </source>
</evidence>
<dbReference type="InterPro" id="IPR028082">
    <property type="entry name" value="Peripla_BP_I"/>
</dbReference>
<accession>A0A7W8UEJ7</accession>
<evidence type="ECO:0000256" key="3">
    <source>
        <dbReference type="ARBA" id="ARBA00022729"/>
    </source>
</evidence>
<keyword evidence="6" id="KW-1185">Reference proteome</keyword>
<evidence type="ECO:0000256" key="1">
    <source>
        <dbReference type="ARBA" id="ARBA00004196"/>
    </source>
</evidence>
<dbReference type="PANTHER" id="PTHR46847:SF1">
    <property type="entry name" value="D-ALLOSE-BINDING PERIPLASMIC PROTEIN-RELATED"/>
    <property type="match status" value="1"/>
</dbReference>
<dbReference type="SUPFAM" id="SSF53822">
    <property type="entry name" value="Periplasmic binding protein-like I"/>
    <property type="match status" value="1"/>
</dbReference>